<keyword evidence="1" id="KW-0732">Signal</keyword>
<sequence length="57" mass="5454">MTKLLAALSIAAFAATGAFAQAKKEEKPAAPAAAASKADAKADKKAAAPAAAAASKK</sequence>
<protein>
    <recommendedName>
        <fullName evidence="4">Acid-shock protein</fullName>
    </recommendedName>
</protein>
<dbReference type="Proteomes" id="UP000301751">
    <property type="component" value="Unassembled WGS sequence"/>
</dbReference>
<organism evidence="2 3">
    <name type="scientific">Pseudaquabacterium pictum</name>
    <dbReference type="NCBI Taxonomy" id="2315236"/>
    <lineage>
        <taxon>Bacteria</taxon>
        <taxon>Pseudomonadati</taxon>
        <taxon>Pseudomonadota</taxon>
        <taxon>Betaproteobacteria</taxon>
        <taxon>Burkholderiales</taxon>
        <taxon>Sphaerotilaceae</taxon>
        <taxon>Pseudaquabacterium</taxon>
    </lineage>
</organism>
<evidence type="ECO:0000313" key="3">
    <source>
        <dbReference type="Proteomes" id="UP000301751"/>
    </source>
</evidence>
<proteinExistence type="predicted"/>
<evidence type="ECO:0000313" key="2">
    <source>
        <dbReference type="EMBL" id="GCL62417.1"/>
    </source>
</evidence>
<accession>A0A480APZ2</accession>
<evidence type="ECO:0000256" key="1">
    <source>
        <dbReference type="SAM" id="SignalP"/>
    </source>
</evidence>
<dbReference type="RefSeq" id="WP_162854851.1">
    <property type="nucleotide sequence ID" value="NZ_BJCL01000003.1"/>
</dbReference>
<reference evidence="3" key="1">
    <citation type="submission" date="2019-03" db="EMBL/GenBank/DDBJ databases">
        <title>Aquabacterium pictum sp.nov., the first bacteriochlorophyll a-containing freshwater bacterium in the genus Aquabacterium of the class Betaproteobacteria.</title>
        <authorList>
            <person name="Hirose S."/>
            <person name="Tank M."/>
            <person name="Hara E."/>
            <person name="Tamaki H."/>
            <person name="Takaichi S."/>
            <person name="Haruta S."/>
            <person name="Hanada S."/>
        </authorList>
    </citation>
    <scope>NUCLEOTIDE SEQUENCE [LARGE SCALE GENOMIC DNA]</scope>
    <source>
        <strain evidence="3">W35</strain>
    </source>
</reference>
<feature type="signal peptide" evidence="1">
    <location>
        <begin position="1"/>
        <end position="20"/>
    </location>
</feature>
<dbReference type="EMBL" id="BJCL01000003">
    <property type="protein sequence ID" value="GCL62417.1"/>
    <property type="molecule type" value="Genomic_DNA"/>
</dbReference>
<keyword evidence="3" id="KW-1185">Reference proteome</keyword>
<name>A0A480APZ2_9BURK</name>
<gene>
    <name evidence="2" type="ORF">AQPW35_14980</name>
</gene>
<feature type="chain" id="PRO_5019780854" description="Acid-shock protein" evidence="1">
    <location>
        <begin position="21"/>
        <end position="57"/>
    </location>
</feature>
<dbReference type="AlphaFoldDB" id="A0A480APZ2"/>
<evidence type="ECO:0008006" key="4">
    <source>
        <dbReference type="Google" id="ProtNLM"/>
    </source>
</evidence>
<comment type="caution">
    <text evidence="2">The sequence shown here is derived from an EMBL/GenBank/DDBJ whole genome shotgun (WGS) entry which is preliminary data.</text>
</comment>